<organism evidence="3 4">
    <name type="scientific">Plastoroseomonas hellenica</name>
    <dbReference type="NCBI Taxonomy" id="2687306"/>
    <lineage>
        <taxon>Bacteria</taxon>
        <taxon>Pseudomonadati</taxon>
        <taxon>Pseudomonadota</taxon>
        <taxon>Alphaproteobacteria</taxon>
        <taxon>Acetobacterales</taxon>
        <taxon>Acetobacteraceae</taxon>
        <taxon>Plastoroseomonas</taxon>
    </lineage>
</organism>
<comment type="caution">
    <text evidence="3">The sequence shown here is derived from an EMBL/GenBank/DDBJ whole genome shotgun (WGS) entry which is preliminary data.</text>
</comment>
<name>A0ABS5F0Z9_9PROT</name>
<dbReference type="Gene3D" id="3.40.190.150">
    <property type="entry name" value="Bordetella uptake gene, domain 1"/>
    <property type="match status" value="1"/>
</dbReference>
<protein>
    <submittedName>
        <fullName evidence="3">Tripartite tricarboxylate transporter substrate binding protein</fullName>
    </submittedName>
</protein>
<feature type="signal peptide" evidence="2">
    <location>
        <begin position="1"/>
        <end position="20"/>
    </location>
</feature>
<dbReference type="InterPro" id="IPR042100">
    <property type="entry name" value="Bug_dom1"/>
</dbReference>
<dbReference type="InterPro" id="IPR005064">
    <property type="entry name" value="BUG"/>
</dbReference>
<evidence type="ECO:0000313" key="4">
    <source>
        <dbReference type="Proteomes" id="UP001196870"/>
    </source>
</evidence>
<dbReference type="Pfam" id="PF03401">
    <property type="entry name" value="TctC"/>
    <property type="match status" value="1"/>
</dbReference>
<dbReference type="RefSeq" id="WP_211853827.1">
    <property type="nucleotide sequence ID" value="NZ_JAAGBB010000020.1"/>
</dbReference>
<accession>A0ABS5F0Z9</accession>
<evidence type="ECO:0000256" key="2">
    <source>
        <dbReference type="SAM" id="SignalP"/>
    </source>
</evidence>
<feature type="chain" id="PRO_5045128833" evidence="2">
    <location>
        <begin position="21"/>
        <end position="323"/>
    </location>
</feature>
<dbReference type="PANTHER" id="PTHR42928:SF5">
    <property type="entry name" value="BLR1237 PROTEIN"/>
    <property type="match status" value="1"/>
</dbReference>
<sequence>MQRRTLLAAPALLLPLAARAQGTYPDRPIRFVIPWTPGGTNDIVGRVVSDSMSRRLGQTMVIENRGGAGGALGAEAVAKAAPDGYTVLLSGSGSLTINQLVRRGQLPYDPATALTAIGMMGLAPNVLVVHPSVRATTMQELQALARASRTPLTYGSSGVGSTSHATGAMIAQALGVEMQHVPYRGSAPAVNDVIAGRLDMMSNAAAPMLPHIRAGTVRAIAIAGHARAPTTPEVPTMAEQGFPQIEAATWYAMHTTGGTPPDRVARLHAALNQTLAEPDVKRVLADVGLNVEPSESPAAFARYCEEDTRRWEPVIRAVGVTTD</sequence>
<keyword evidence="2" id="KW-0732">Signal</keyword>
<evidence type="ECO:0000313" key="3">
    <source>
        <dbReference type="EMBL" id="MBR0666158.1"/>
    </source>
</evidence>
<evidence type="ECO:0000256" key="1">
    <source>
        <dbReference type="ARBA" id="ARBA00006987"/>
    </source>
</evidence>
<dbReference type="EMBL" id="JAAGBB010000020">
    <property type="protein sequence ID" value="MBR0666158.1"/>
    <property type="molecule type" value="Genomic_DNA"/>
</dbReference>
<comment type="similarity">
    <text evidence="1">Belongs to the UPF0065 (bug) family.</text>
</comment>
<dbReference type="SUPFAM" id="SSF53850">
    <property type="entry name" value="Periplasmic binding protein-like II"/>
    <property type="match status" value="1"/>
</dbReference>
<dbReference type="PIRSF" id="PIRSF017082">
    <property type="entry name" value="YflP"/>
    <property type="match status" value="1"/>
</dbReference>
<gene>
    <name evidence="3" type="ORF">GXW71_17490</name>
</gene>
<dbReference type="Proteomes" id="UP001196870">
    <property type="component" value="Unassembled WGS sequence"/>
</dbReference>
<dbReference type="PANTHER" id="PTHR42928">
    <property type="entry name" value="TRICARBOXYLATE-BINDING PROTEIN"/>
    <property type="match status" value="1"/>
</dbReference>
<proteinExistence type="inferred from homology"/>
<dbReference type="Gene3D" id="3.40.190.10">
    <property type="entry name" value="Periplasmic binding protein-like II"/>
    <property type="match status" value="1"/>
</dbReference>
<reference evidence="4" key="1">
    <citation type="journal article" date="2021" name="Syst. Appl. Microbiol.">
        <title>Roseomonas hellenica sp. nov., isolated from roots of wild-growing Alkanna tinctoria.</title>
        <authorList>
            <person name="Rat A."/>
            <person name="Naranjo H.D."/>
            <person name="Lebbe L."/>
            <person name="Cnockaert M."/>
            <person name="Krigas N."/>
            <person name="Grigoriadou K."/>
            <person name="Maloupa E."/>
            <person name="Willems A."/>
        </authorList>
    </citation>
    <scope>NUCLEOTIDE SEQUENCE [LARGE SCALE GENOMIC DNA]</scope>
    <source>
        <strain evidence="4">LMG 31523</strain>
    </source>
</reference>
<keyword evidence="4" id="KW-1185">Reference proteome</keyword>